<feature type="coiled-coil region" evidence="1">
    <location>
        <begin position="940"/>
        <end position="967"/>
    </location>
</feature>
<evidence type="ECO:0000256" key="1">
    <source>
        <dbReference type="SAM" id="Coils"/>
    </source>
</evidence>
<dbReference type="Pfam" id="PF00307">
    <property type="entry name" value="CH"/>
    <property type="match status" value="1"/>
</dbReference>
<evidence type="ECO:0000259" key="3">
    <source>
        <dbReference type="PROSITE" id="PS50021"/>
    </source>
</evidence>
<sequence>MMSHRPDHRRAVHLLAGQQLFHGALNLPQPSRLPLDGLRLDPDRLLPSRHRLGAHCPCECRARDHRQRQYHRRMSCDHKSHHPLRNLRDRCRRRARDHRRRQYHRLPVRVHLLQPCHHLVRDHRQRQYQPCHHPVQHHHHRQARDHTLRLFHRPVGDHRRHLFHRPVRHHLLHHHHPVLDRRQQQYQPWHRLPVRDHRLRLWHRLPVRGHRLRLWHRLPVRGHRLRLWHRLPVRGHRLRLWHRLPVRGHRLRHYHHPVRNHHRLRHYHHPVRNHHRQQHYHHPVRNHHRLRQYHHPVRNHHRQQHYHHPVRNHHRLRHYHHPVRNHHRLRHYHHPVRNHHRLRHYHHPVRNHHRQQHYHHPQVWYRRPTRDDHHHEHHHREPPAGVAAPAAPPAGVPPAAREERTAEADAEKSPPPPNKRPAASVADAASPSSGTRLWLSGRGEVRGHVEGCTFAVWCGTRWRREVDMRSAKVERKKKGRAFRVVVGDERLVFEADDEASAAAWAASLASHKTIAVTYEGSSGIVLREVEGLGLVVADGGENHHQLRPGAFRLSSAGGVACETREELGRALVGLPLELVFGKTAKSPDLFSYECFSIDALAAAANDSTSAAAAAAASAKEASRKQQQQPKVSLRKMMGYCRWLNATGVWERRIEVRTLYEELKNGLLLCRLMQHLVPGTRYERVYRKPRTRATAMFNIEQALGAIWRNGRVNNSVIATASDIYECRAKAVNRTVAEIFQVYVMRDVRKRSDRTLRWFFDLAGRVDASDGIWDAFQDGTAIARIVDYFTGEKPSTLRALFETLRRLDVPTFWTAEDWANFPDDDLALAQLDAVRARFRDAPAARAPTVDGEVAFEVLPDPPDDASLPREKSDDEDDDDLATTKKKKKKPDVARQRGVARRRVAIAAWLERSRAAISEEEKRLALRFECLAVADPSRAGENLAELRRREAELRNAKRTLETRARAEEAALRDDSRDLPVVVPPLRTTRTSRVHTPISAESVCTVQDDDDQDDDVAWEYFRARLRARDRERAPRLEPERRGCFLRDPRPLDLLDRNSKRRFTFELDEAAAVSADYPPTALVYKWTSPADEKGGFVCLEDISTISNPQPTVLQIDLRPRNPRAVKNSNGLHSIKLQAPSPADCAALRAALANIILTTTTTT</sequence>
<dbReference type="PROSITE" id="PS50021">
    <property type="entry name" value="CH"/>
    <property type="match status" value="1"/>
</dbReference>
<dbReference type="SUPFAM" id="SSF47576">
    <property type="entry name" value="Calponin-homology domain, CH-domain"/>
    <property type="match status" value="1"/>
</dbReference>
<feature type="region of interest" description="Disordered" evidence="2">
    <location>
        <begin position="853"/>
        <end position="893"/>
    </location>
</feature>
<feature type="compositionally biased region" description="Basic and acidic residues" evidence="2">
    <location>
        <begin position="370"/>
        <end position="382"/>
    </location>
</feature>
<feature type="domain" description="Calponin-homology (CH)" evidence="3">
    <location>
        <begin position="633"/>
        <end position="742"/>
    </location>
</feature>
<dbReference type="InterPro" id="IPR001715">
    <property type="entry name" value="CH_dom"/>
</dbReference>
<proteinExistence type="predicted"/>
<keyword evidence="1" id="KW-0175">Coiled coil</keyword>
<dbReference type="CDD" id="cd00014">
    <property type="entry name" value="CH_SF"/>
    <property type="match status" value="1"/>
</dbReference>
<evidence type="ECO:0000313" key="5">
    <source>
        <dbReference type="Proteomes" id="UP001230188"/>
    </source>
</evidence>
<dbReference type="SMART" id="SM00033">
    <property type="entry name" value="CH"/>
    <property type="match status" value="1"/>
</dbReference>
<feature type="compositionally biased region" description="Low complexity" evidence="2">
    <location>
        <begin position="421"/>
        <end position="433"/>
    </location>
</feature>
<reference evidence="4" key="1">
    <citation type="submission" date="2023-01" db="EMBL/GenBank/DDBJ databases">
        <title>Metagenome sequencing of chrysophaentin producing Chrysophaeum taylorii.</title>
        <authorList>
            <person name="Davison J."/>
            <person name="Bewley C."/>
        </authorList>
    </citation>
    <scope>NUCLEOTIDE SEQUENCE</scope>
    <source>
        <strain evidence="4">NIES-1699</strain>
    </source>
</reference>
<dbReference type="AlphaFoldDB" id="A0AAD7U8C0"/>
<accession>A0AAD7U8C0</accession>
<feature type="region of interest" description="Disordered" evidence="2">
    <location>
        <begin position="370"/>
        <end position="435"/>
    </location>
</feature>
<dbReference type="EMBL" id="JAQMWT010000529">
    <property type="protein sequence ID" value="KAJ8600116.1"/>
    <property type="molecule type" value="Genomic_DNA"/>
</dbReference>
<name>A0AAD7U8C0_9STRA</name>
<organism evidence="4 5">
    <name type="scientific">Chrysophaeum taylorii</name>
    <dbReference type="NCBI Taxonomy" id="2483200"/>
    <lineage>
        <taxon>Eukaryota</taxon>
        <taxon>Sar</taxon>
        <taxon>Stramenopiles</taxon>
        <taxon>Ochrophyta</taxon>
        <taxon>Pelagophyceae</taxon>
        <taxon>Pelagomonadales</taxon>
        <taxon>Pelagomonadaceae</taxon>
        <taxon>Chrysophaeum</taxon>
    </lineage>
</organism>
<protein>
    <recommendedName>
        <fullName evidence="3">Calponin-homology (CH) domain-containing protein</fullName>
    </recommendedName>
</protein>
<dbReference type="InterPro" id="IPR036872">
    <property type="entry name" value="CH_dom_sf"/>
</dbReference>
<gene>
    <name evidence="4" type="ORF">CTAYLR_003478</name>
</gene>
<comment type="caution">
    <text evidence="4">The sequence shown here is derived from an EMBL/GenBank/DDBJ whole genome shotgun (WGS) entry which is preliminary data.</text>
</comment>
<keyword evidence="5" id="KW-1185">Reference proteome</keyword>
<feature type="compositionally biased region" description="Basic and acidic residues" evidence="2">
    <location>
        <begin position="400"/>
        <end position="412"/>
    </location>
</feature>
<evidence type="ECO:0000256" key="2">
    <source>
        <dbReference type="SAM" id="MobiDB-lite"/>
    </source>
</evidence>
<evidence type="ECO:0000313" key="4">
    <source>
        <dbReference type="EMBL" id="KAJ8600116.1"/>
    </source>
</evidence>
<dbReference type="Gene3D" id="1.10.418.10">
    <property type="entry name" value="Calponin-like domain"/>
    <property type="match status" value="1"/>
</dbReference>
<dbReference type="Proteomes" id="UP001230188">
    <property type="component" value="Unassembled WGS sequence"/>
</dbReference>